<dbReference type="Gene3D" id="2.60.120.260">
    <property type="entry name" value="Galactose-binding domain-like"/>
    <property type="match status" value="2"/>
</dbReference>
<reference evidence="8" key="1">
    <citation type="submission" date="2022-05" db="EMBL/GenBank/DDBJ databases">
        <authorList>
            <person name="Park J.-S."/>
        </authorList>
    </citation>
    <scope>NUCLEOTIDE SEQUENCE</scope>
    <source>
        <strain evidence="8">2012CJ34-3</strain>
    </source>
</reference>
<dbReference type="InterPro" id="IPR000421">
    <property type="entry name" value="FA58C"/>
</dbReference>
<keyword evidence="3 6" id="KW-0732">Signal</keyword>
<dbReference type="SMART" id="SM00812">
    <property type="entry name" value="Alpha_L_fucos"/>
    <property type="match status" value="1"/>
</dbReference>
<dbReference type="Pfam" id="PF01120">
    <property type="entry name" value="Alpha_L_fucos"/>
    <property type="match status" value="1"/>
</dbReference>
<dbReference type="EMBL" id="JAMFLZ010000006">
    <property type="protein sequence ID" value="MCL6296153.1"/>
    <property type="molecule type" value="Genomic_DNA"/>
</dbReference>
<feature type="signal peptide" evidence="6">
    <location>
        <begin position="1"/>
        <end position="24"/>
    </location>
</feature>
<dbReference type="PROSITE" id="PS50022">
    <property type="entry name" value="FA58C_3"/>
    <property type="match status" value="1"/>
</dbReference>
<evidence type="ECO:0000256" key="1">
    <source>
        <dbReference type="ARBA" id="ARBA00007951"/>
    </source>
</evidence>
<feature type="chain" id="PRO_5046584713" description="alpha-L-fucosidase" evidence="6">
    <location>
        <begin position="25"/>
        <end position="750"/>
    </location>
</feature>
<name>A0ABT0QI71_9FLAO</name>
<accession>A0ABT0QI71</accession>
<evidence type="ECO:0000259" key="7">
    <source>
        <dbReference type="PROSITE" id="PS50022"/>
    </source>
</evidence>
<proteinExistence type="inferred from homology"/>
<evidence type="ECO:0000313" key="9">
    <source>
        <dbReference type="Proteomes" id="UP001165381"/>
    </source>
</evidence>
<evidence type="ECO:0000313" key="8">
    <source>
        <dbReference type="EMBL" id="MCL6296153.1"/>
    </source>
</evidence>
<dbReference type="InterPro" id="IPR017853">
    <property type="entry name" value="GH"/>
</dbReference>
<dbReference type="PANTHER" id="PTHR10030">
    <property type="entry name" value="ALPHA-L-FUCOSIDASE"/>
    <property type="match status" value="1"/>
</dbReference>
<dbReference type="EC" id="3.2.1.51" evidence="2"/>
<comment type="similarity">
    <text evidence="1">Belongs to the glycosyl hydrolase 29 family.</text>
</comment>
<dbReference type="Pfam" id="PF00754">
    <property type="entry name" value="F5_F8_type_C"/>
    <property type="match status" value="1"/>
</dbReference>
<keyword evidence="5" id="KW-0326">Glycosidase</keyword>
<dbReference type="SUPFAM" id="SSF49785">
    <property type="entry name" value="Galactose-binding domain-like"/>
    <property type="match status" value="2"/>
</dbReference>
<dbReference type="PROSITE" id="PS51257">
    <property type="entry name" value="PROKAR_LIPOPROTEIN"/>
    <property type="match status" value="1"/>
</dbReference>
<keyword evidence="9" id="KW-1185">Reference proteome</keyword>
<evidence type="ECO:0000256" key="5">
    <source>
        <dbReference type="ARBA" id="ARBA00023295"/>
    </source>
</evidence>
<feature type="domain" description="F5/8 type C" evidence="7">
    <location>
        <begin position="607"/>
        <end position="750"/>
    </location>
</feature>
<dbReference type="Proteomes" id="UP001165381">
    <property type="component" value="Unassembled WGS sequence"/>
</dbReference>
<dbReference type="InterPro" id="IPR010916">
    <property type="entry name" value="TonB_box_CS"/>
</dbReference>
<dbReference type="InterPro" id="IPR057739">
    <property type="entry name" value="Glyco_hydro_29_N"/>
</dbReference>
<dbReference type="Gene3D" id="3.20.20.80">
    <property type="entry name" value="Glycosidases"/>
    <property type="match status" value="1"/>
</dbReference>
<dbReference type="SUPFAM" id="SSF51445">
    <property type="entry name" value="(Trans)glycosidases"/>
    <property type="match status" value="1"/>
</dbReference>
<comment type="caution">
    <text evidence="8">The sequence shown here is derived from an EMBL/GenBank/DDBJ whole genome shotgun (WGS) entry which is preliminary data.</text>
</comment>
<dbReference type="PANTHER" id="PTHR10030:SF37">
    <property type="entry name" value="ALPHA-L-FUCOSIDASE-RELATED"/>
    <property type="match status" value="1"/>
</dbReference>
<dbReference type="InterPro" id="IPR059177">
    <property type="entry name" value="GH29D-like_dom"/>
</dbReference>
<organism evidence="8 9">
    <name type="scientific">Jejuia spongiicola</name>
    <dbReference type="NCBI Taxonomy" id="2942207"/>
    <lineage>
        <taxon>Bacteria</taxon>
        <taxon>Pseudomonadati</taxon>
        <taxon>Bacteroidota</taxon>
        <taxon>Flavobacteriia</taxon>
        <taxon>Flavobacteriales</taxon>
        <taxon>Flavobacteriaceae</taxon>
        <taxon>Jejuia</taxon>
    </lineage>
</organism>
<dbReference type="InterPro" id="IPR000933">
    <property type="entry name" value="Glyco_hydro_29"/>
</dbReference>
<gene>
    <name evidence="8" type="ORF">M3P09_14170</name>
</gene>
<dbReference type="InterPro" id="IPR008979">
    <property type="entry name" value="Galactose-bd-like_sf"/>
</dbReference>
<sequence length="750" mass="85814">MKNTVRTLHLVCLNLTLLILSSCAQEQKGTLLEVKNTYEVLDSDTKDSIIVKAAHVVPTKNQYNALKNEFIAFIHFGPNTFTRMEWGNGFEDPKIFDLKNLDTDQWCKAMKNANMKMVIITVKHHDGFVLWQSRYTKHGIMSSPFKDGKGDVLKELSASCQKYGLKLGVYLSPADLYQIENKEGLYGNLSKYTDRVIPRPLEGRPFKNKKTFTFNVDDYNEYFLNQLFELLTEYGPIHEVWFDGAHPKRKGGQKYNYLAWKELISTLAPEAVIFGKQDIRWCGNEAGATRDTEWNIIPYKTNPHEMNRFADIMEQDIGSRKKLIDAKYLHYQQAETNTSIREGWFYRDDTHQKVRSADDVFDMYERSVGGNTTFLLNIPPNREGKFSPEDVQVLNEVGQRINNTYTTNLFADASGSKNVLDGNTNTYLLLGSDKKEVIIETKAPITINRLIIQEAITTHSERIEKHAVDAWINNTWKEVVAATNVGYKRILRFPETTSNKFRIRVLDSRLSPAISNITAHYYKTRPPQLSISRNIEGVINIEPKKHDFGWKPHGEDVSGNLNSDYEIRYTTDGSIPNKTSKLFKVGIKGLSTEIKAIAIDKDQMGSAASKTFGILKRDWNVLNTDSHQNKNEENHAIDENPNTYWQSKANGKIHYINIDLGKAYTIKEFAYTPQTQHANGMIEKGIVKVSSNGKTWKKWEDFEFGNLINDPTTRKHTFQTPVTTQYIRIESKVIAGNKQTASIAELDFFE</sequence>
<dbReference type="RefSeq" id="WP_249973640.1">
    <property type="nucleotide sequence ID" value="NZ_JAMFLZ010000006.1"/>
</dbReference>
<keyword evidence="4" id="KW-0378">Hydrolase</keyword>
<evidence type="ECO:0000256" key="6">
    <source>
        <dbReference type="SAM" id="SignalP"/>
    </source>
</evidence>
<evidence type="ECO:0000256" key="3">
    <source>
        <dbReference type="ARBA" id="ARBA00022729"/>
    </source>
</evidence>
<dbReference type="PROSITE" id="PS00430">
    <property type="entry name" value="TONB_DEPENDENT_REC_1"/>
    <property type="match status" value="1"/>
</dbReference>
<protein>
    <recommendedName>
        <fullName evidence="2">alpha-L-fucosidase</fullName>
        <ecNumber evidence="2">3.2.1.51</ecNumber>
    </recommendedName>
</protein>
<dbReference type="Pfam" id="PF13290">
    <property type="entry name" value="CHB_HEX_C_1"/>
    <property type="match status" value="1"/>
</dbReference>
<evidence type="ECO:0000256" key="4">
    <source>
        <dbReference type="ARBA" id="ARBA00022801"/>
    </source>
</evidence>
<evidence type="ECO:0000256" key="2">
    <source>
        <dbReference type="ARBA" id="ARBA00012662"/>
    </source>
</evidence>